<reference evidence="5 6" key="1">
    <citation type="submission" date="2019-12" db="EMBL/GenBank/DDBJ databases">
        <authorList>
            <person name="Yang R."/>
        </authorList>
    </citation>
    <scope>NUCLEOTIDE SEQUENCE [LARGE SCALE GENOMIC DNA]</scope>
    <source>
        <strain evidence="5 6">DONG20-135</strain>
    </source>
</reference>
<dbReference type="Pfam" id="PF25888">
    <property type="entry name" value="WHD_DnaB"/>
    <property type="match status" value="1"/>
</dbReference>
<evidence type="ECO:0000313" key="6">
    <source>
        <dbReference type="Proteomes" id="UP000434036"/>
    </source>
</evidence>
<evidence type="ECO:0000256" key="1">
    <source>
        <dbReference type="ARBA" id="ARBA00093462"/>
    </source>
</evidence>
<comment type="similarity">
    <text evidence="1">Belongs to the DnaB/DnaD family.</text>
</comment>
<feature type="domain" description="Replicative helicase loading/DNA remodeling protein DnaB N-terminal winged helix" evidence="4">
    <location>
        <begin position="21"/>
        <end position="193"/>
    </location>
</feature>
<protein>
    <submittedName>
        <fullName evidence="5">DNA replication protein DnaD</fullName>
    </submittedName>
</protein>
<dbReference type="EMBL" id="WUUQ01000002">
    <property type="protein sequence ID" value="MXQ73339.1"/>
    <property type="molecule type" value="Genomic_DNA"/>
</dbReference>
<feature type="region of interest" description="Disordered" evidence="2">
    <location>
        <begin position="351"/>
        <end position="383"/>
    </location>
</feature>
<evidence type="ECO:0000259" key="4">
    <source>
        <dbReference type="Pfam" id="PF25888"/>
    </source>
</evidence>
<comment type="caution">
    <text evidence="5">The sequence shown here is derived from an EMBL/GenBank/DDBJ whole genome shotgun (WGS) entry which is preliminary data.</text>
</comment>
<name>A0A6N8U9S8_9FIRM</name>
<dbReference type="RefSeq" id="WP_160624797.1">
    <property type="nucleotide sequence ID" value="NZ_WUUQ01000002.1"/>
</dbReference>
<accession>A0A6N8U9S8</accession>
<reference evidence="5 6" key="2">
    <citation type="submission" date="2020-01" db="EMBL/GenBank/DDBJ databases">
        <title>Clostridiaceae sp. nov. isolated from the gut of human by culturomics.</title>
        <authorList>
            <person name="Chang Y."/>
        </authorList>
    </citation>
    <scope>NUCLEOTIDE SEQUENCE [LARGE SCALE GENOMIC DNA]</scope>
    <source>
        <strain evidence="5 6">DONG20-135</strain>
    </source>
</reference>
<sequence>MLKVEDKLTIEGIITLNGRQLAALNMLYQPLMQGDAYILYQTLYALSTVPTKINNHLLLKNLTGLSMERMEKCRHILEQYLLLKTYYSGAKNRYIYELFAPLNGDQFLRHEVFGRVYMKQMGKQVYEFAKRSFALPHENKDEYQDISLPFENIIQKGWEEKEEASFLALKPDHSPLDSNTIPVHFNYEAFLSSCSQVLFPEAQRSAENLRLIGELATIHGIDEQTMRMFVGKSINLKTKQLNVDKLKKLVRHAHVDNPDAPSENPYLMAPVRFLQLKQGGIEVTSSDRFLIENLIREYRMQPEVVNVLIEYVLEKTGQKLSKAYVERVAGTWIRLRIDTWEKAKEQIALEQEPQKTKRQYGKKEKQLPDWYEQSNNEDDTSVVDEAELQELMRSLGGE</sequence>
<dbReference type="InterPro" id="IPR058660">
    <property type="entry name" value="WHD_DnaB"/>
</dbReference>
<dbReference type="Proteomes" id="UP000434036">
    <property type="component" value="Unassembled WGS sequence"/>
</dbReference>
<dbReference type="Gene3D" id="1.10.10.630">
    <property type="entry name" value="DnaD domain-like"/>
    <property type="match status" value="1"/>
</dbReference>
<keyword evidence="6" id="KW-1185">Reference proteome</keyword>
<dbReference type="AlphaFoldDB" id="A0A6N8U9S8"/>
<gene>
    <name evidence="5" type="ORF">GSF08_05270</name>
</gene>
<evidence type="ECO:0000256" key="2">
    <source>
        <dbReference type="SAM" id="MobiDB-lite"/>
    </source>
</evidence>
<proteinExistence type="inferred from homology"/>
<evidence type="ECO:0000313" key="5">
    <source>
        <dbReference type="EMBL" id="MXQ73339.1"/>
    </source>
</evidence>
<feature type="compositionally biased region" description="Basic and acidic residues" evidence="2">
    <location>
        <begin position="351"/>
        <end position="367"/>
    </location>
</feature>
<evidence type="ECO:0000259" key="3">
    <source>
        <dbReference type="Pfam" id="PF07261"/>
    </source>
</evidence>
<dbReference type="InterPro" id="IPR034829">
    <property type="entry name" value="DnaD-like_sf"/>
</dbReference>
<feature type="domain" description="DnaB/C C-terminal" evidence="3">
    <location>
        <begin position="283"/>
        <end position="347"/>
    </location>
</feature>
<dbReference type="Pfam" id="PF07261">
    <property type="entry name" value="DnaB_2"/>
    <property type="match status" value="1"/>
</dbReference>
<organism evidence="5 6">
    <name type="scientific">Copranaerobaculum intestinale</name>
    <dbReference type="NCBI Taxonomy" id="2692629"/>
    <lineage>
        <taxon>Bacteria</taxon>
        <taxon>Bacillati</taxon>
        <taxon>Bacillota</taxon>
        <taxon>Erysipelotrichia</taxon>
        <taxon>Erysipelotrichales</taxon>
        <taxon>Erysipelotrichaceae</taxon>
        <taxon>Copranaerobaculum</taxon>
    </lineage>
</organism>
<dbReference type="InterPro" id="IPR006343">
    <property type="entry name" value="DnaB/C_C"/>
</dbReference>